<accession>A0ABN9L5J1</accession>
<keyword evidence="4" id="KW-1185">Reference proteome</keyword>
<feature type="region of interest" description="Disordered" evidence="1">
    <location>
        <begin position="1"/>
        <end position="21"/>
    </location>
</feature>
<evidence type="ECO:0000313" key="3">
    <source>
        <dbReference type="EMBL" id="CAJ0930179.1"/>
    </source>
</evidence>
<proteinExistence type="predicted"/>
<dbReference type="Proteomes" id="UP001176940">
    <property type="component" value="Unassembled WGS sequence"/>
</dbReference>
<evidence type="ECO:0000256" key="1">
    <source>
        <dbReference type="SAM" id="MobiDB-lite"/>
    </source>
</evidence>
<name>A0ABN9L5J1_9NEOB</name>
<organism evidence="3 4">
    <name type="scientific">Ranitomeya imitator</name>
    <name type="common">mimic poison frog</name>
    <dbReference type="NCBI Taxonomy" id="111125"/>
    <lineage>
        <taxon>Eukaryota</taxon>
        <taxon>Metazoa</taxon>
        <taxon>Chordata</taxon>
        <taxon>Craniata</taxon>
        <taxon>Vertebrata</taxon>
        <taxon>Euteleostomi</taxon>
        <taxon>Amphibia</taxon>
        <taxon>Batrachia</taxon>
        <taxon>Anura</taxon>
        <taxon>Neobatrachia</taxon>
        <taxon>Hyloidea</taxon>
        <taxon>Dendrobatidae</taxon>
        <taxon>Dendrobatinae</taxon>
        <taxon>Ranitomeya</taxon>
    </lineage>
</organism>
<gene>
    <name evidence="3" type="ORF">RIMI_LOCUS4133766</name>
</gene>
<dbReference type="PANTHER" id="PTHR21436:SF2">
    <property type="entry name" value="COILED-COIL DOMAIN-CONTAINING PROTEIN 142"/>
    <property type="match status" value="1"/>
</dbReference>
<feature type="domain" description="Coiled-coil protein 142 C-terminal" evidence="2">
    <location>
        <begin position="294"/>
        <end position="634"/>
    </location>
</feature>
<dbReference type="EMBL" id="CAUEEQ010006513">
    <property type="protein sequence ID" value="CAJ0930179.1"/>
    <property type="molecule type" value="Genomic_DNA"/>
</dbReference>
<protein>
    <recommendedName>
        <fullName evidence="2">Coiled-coil protein 142 C-terminal domain-containing protein</fullName>
    </recommendedName>
</protein>
<evidence type="ECO:0000259" key="2">
    <source>
        <dbReference type="Pfam" id="PF14923"/>
    </source>
</evidence>
<dbReference type="InterPro" id="IPR055350">
    <property type="entry name" value="CCDC142_C"/>
</dbReference>
<dbReference type="InterPro" id="IPR026700">
    <property type="entry name" value="CCDC142"/>
</dbReference>
<reference evidence="3" key="1">
    <citation type="submission" date="2023-07" db="EMBL/GenBank/DDBJ databases">
        <authorList>
            <person name="Stuckert A."/>
        </authorList>
    </citation>
    <scope>NUCLEOTIDE SEQUENCE</scope>
</reference>
<evidence type="ECO:0000313" key="4">
    <source>
        <dbReference type="Proteomes" id="UP001176940"/>
    </source>
</evidence>
<dbReference type="Pfam" id="PF14923">
    <property type="entry name" value="CCDC142"/>
    <property type="match status" value="1"/>
</dbReference>
<dbReference type="PANTHER" id="PTHR21436">
    <property type="entry name" value="COILED-COIL DOMAIN-CONTAINING PROTEIN 142"/>
    <property type="match status" value="1"/>
</dbReference>
<comment type="caution">
    <text evidence="3">The sequence shown here is derived from an EMBL/GenBank/DDBJ whole genome shotgun (WGS) entry which is preliminary data.</text>
</comment>
<sequence>MSRRATPWSDPRHGPPQGFASSPLSPVLFRCDVIGEGEELTSSVVGRHDASLRFLRQQRHLLSLSREFVVHQMRVLEYYKTVVWRPLSGLEAACLRLRELCHDGAMLQRRVQANQLLCPLSAPVHRALQNMHRKLHLISVKAIIVAGELVLSAVRCAARLPEEVPGGLSRTLTLYNKVIADVSTWASSGAEMLPISVTTSLEIVAEERAWLLAGRFSSQAGLRHWLVDVLKGETGSSEVGGTFLSCLKSLIREDLGQVSPLLEMLAGPDHAVPERGQEQSRELDREQSREWGHLLCHQLLCTTALISWDRGMCRALGLALTDKCVMDDEDGRKHSRTSAALVTVCQEVTVLLRALSSGDVSGHLGVLSRSVMSLQLCDLWLRSRSQLYVSSGSVRQLLLISHGDMPVIKAQLRRVTAAAHSIDRSSACQALCVRLQDVAESLEGVALSLPRLLDSMCSHQAQEAFQHMMPAGRHWRGKVTCAPDLVPSEYAEAAITSVLVPVLEGVHKLTSEEQMSAVSGAVGAFMEAWLGHILQERMRFSLQGALQLRCDFELVRELLKSPASGMSPEVVQVALSLPVFQQADNAIVCLLQQPSRKAYLQSSGCSVFCCPPLCHTAVESVSDSLQSLDSLGRRVWSHNYPAHRPRHSHDSYLPHNQRQWLSLRLHKSWTGLG</sequence>